<accession>A0A3A1YZL8</accession>
<proteinExistence type="predicted"/>
<dbReference type="EMBL" id="NQYH01000001">
    <property type="protein sequence ID" value="RIY41934.1"/>
    <property type="molecule type" value="Genomic_DNA"/>
</dbReference>
<evidence type="ECO:0008006" key="4">
    <source>
        <dbReference type="Google" id="ProtNLM"/>
    </source>
</evidence>
<dbReference type="RefSeq" id="WP_119515161.1">
    <property type="nucleotide sequence ID" value="NZ_NQYH01000001.1"/>
</dbReference>
<dbReference type="AlphaFoldDB" id="A0A3A1YZL8"/>
<feature type="transmembrane region" description="Helical" evidence="1">
    <location>
        <begin position="60"/>
        <end position="80"/>
    </location>
</feature>
<evidence type="ECO:0000313" key="3">
    <source>
        <dbReference type="Proteomes" id="UP000266206"/>
    </source>
</evidence>
<reference evidence="2 3" key="1">
    <citation type="submission" date="2017-08" db="EMBL/GenBank/DDBJ databases">
        <title>Pusillimonas indicus sp. nov., a member of the family Alcaligenaceae isolated from surface seawater.</title>
        <authorList>
            <person name="Li J."/>
        </authorList>
    </citation>
    <scope>NUCLEOTIDE SEQUENCE [LARGE SCALE GENOMIC DNA]</scope>
    <source>
        <strain evidence="2 3">L52-1-41</strain>
    </source>
</reference>
<gene>
    <name evidence="2" type="ORF">CJP73_00360</name>
</gene>
<protein>
    <recommendedName>
        <fullName evidence="4">Holin</fullName>
    </recommendedName>
</protein>
<evidence type="ECO:0000256" key="1">
    <source>
        <dbReference type="SAM" id="Phobius"/>
    </source>
</evidence>
<name>A0A3A1YZL8_9BURK</name>
<feature type="transmembrane region" description="Helical" evidence="1">
    <location>
        <begin position="30"/>
        <end position="48"/>
    </location>
</feature>
<sequence>MEEFVIALLCFVSLACVAGAFSQCYSGTLLQRIGMALIAFWAMWRAALIIQEGDVHPSMALGALGMAVFAAGTMIKTWLWRYRK</sequence>
<keyword evidence="1" id="KW-1133">Transmembrane helix</keyword>
<evidence type="ECO:0000313" key="2">
    <source>
        <dbReference type="EMBL" id="RIY41934.1"/>
    </source>
</evidence>
<organism evidence="2 3">
    <name type="scientific">Neopusillimonas maritima</name>
    <dbReference type="NCBI Taxonomy" id="2026239"/>
    <lineage>
        <taxon>Bacteria</taxon>
        <taxon>Pseudomonadati</taxon>
        <taxon>Pseudomonadota</taxon>
        <taxon>Betaproteobacteria</taxon>
        <taxon>Burkholderiales</taxon>
        <taxon>Alcaligenaceae</taxon>
        <taxon>Neopusillimonas</taxon>
    </lineage>
</organism>
<keyword evidence="1" id="KW-0812">Transmembrane</keyword>
<dbReference type="Proteomes" id="UP000266206">
    <property type="component" value="Unassembled WGS sequence"/>
</dbReference>
<keyword evidence="1" id="KW-0472">Membrane</keyword>
<comment type="caution">
    <text evidence="2">The sequence shown here is derived from an EMBL/GenBank/DDBJ whole genome shotgun (WGS) entry which is preliminary data.</text>
</comment>